<dbReference type="Proteomes" id="UP000823872">
    <property type="component" value="Chromosome B2"/>
</dbReference>
<proteinExistence type="predicted"/>
<reference evidence="1" key="3">
    <citation type="submission" date="2025-09" db="UniProtKB">
        <authorList>
            <consortium name="Ensembl"/>
        </authorList>
    </citation>
    <scope>IDENTIFICATION</scope>
    <source>
        <strain evidence="1">breed Abyssinian</strain>
    </source>
</reference>
<dbReference type="InterPro" id="IPR001981">
    <property type="entry name" value="Colipase"/>
</dbReference>
<evidence type="ECO:0008006" key="3">
    <source>
        <dbReference type="Google" id="ProtNLM"/>
    </source>
</evidence>
<reference evidence="1 2" key="1">
    <citation type="submission" date="2021-02" db="EMBL/GenBank/DDBJ databases">
        <title>Safari Cat Assemblies.</title>
        <authorList>
            <person name="Bredemeyer K.R."/>
            <person name="Murphy W.J."/>
        </authorList>
    </citation>
    <scope>NUCLEOTIDE SEQUENCE [LARGE SCALE GENOMIC DNA]</scope>
</reference>
<dbReference type="Ensembl" id="ENSFCTT00005076778.1">
    <property type="protein sequence ID" value="ENSFCTP00005053812.1"/>
    <property type="gene ID" value="ENSFCTG00005027173.1"/>
</dbReference>
<keyword evidence="2" id="KW-1185">Reference proteome</keyword>
<dbReference type="Gene3D" id="2.10.80.10">
    <property type="entry name" value="Lipase, subunit A"/>
    <property type="match status" value="1"/>
</dbReference>
<evidence type="ECO:0000313" key="2">
    <source>
        <dbReference type="Proteomes" id="UP000823872"/>
    </source>
</evidence>
<reference evidence="1" key="2">
    <citation type="submission" date="2025-08" db="UniProtKB">
        <authorList>
            <consortium name="Ensembl"/>
        </authorList>
    </citation>
    <scope>IDENTIFICATION</scope>
    <source>
        <strain evidence="1">breed Abyssinian</strain>
    </source>
</reference>
<dbReference type="PROSITE" id="PS51342">
    <property type="entry name" value="COLIPASE_2"/>
    <property type="match status" value="1"/>
</dbReference>
<protein>
    <recommendedName>
        <fullName evidence="3">Colipase like 1</fullName>
    </recommendedName>
</protein>
<organism evidence="1 2">
    <name type="scientific">Felis catus</name>
    <name type="common">Cat</name>
    <name type="synonym">Felis silvestris catus</name>
    <dbReference type="NCBI Taxonomy" id="9685"/>
    <lineage>
        <taxon>Eukaryota</taxon>
        <taxon>Metazoa</taxon>
        <taxon>Chordata</taxon>
        <taxon>Craniata</taxon>
        <taxon>Vertebrata</taxon>
        <taxon>Euteleostomi</taxon>
        <taxon>Mammalia</taxon>
        <taxon>Eutheria</taxon>
        <taxon>Laurasiatheria</taxon>
        <taxon>Carnivora</taxon>
        <taxon>Feliformia</taxon>
        <taxon>Felidae</taxon>
        <taxon>Felinae</taxon>
        <taxon>Felis</taxon>
    </lineage>
</organism>
<dbReference type="GeneTree" id="ENSGT00950000186214"/>
<sequence length="127" mass="14317">GGAPGWLRLSRVLTAQRLEPALDFRSPSLSLCPSPARALSLSLKNKYNKKCKSGCCRRETEGCESHCQPPRSRSKSCLSQTFLGLYNECPRLPNLTCVFPKNETSFNIIYGRCKKIEKRKSAKNIFF</sequence>
<name>A0ABI8A3M6_FELCA</name>
<evidence type="ECO:0000313" key="1">
    <source>
        <dbReference type="Ensembl" id="ENSFCTP00005053812.1"/>
    </source>
</evidence>
<accession>A0ABI8A3M6</accession>